<accession>A0A5A7MZN3</accession>
<dbReference type="EMBL" id="BKCM01000006">
    <property type="protein sequence ID" value="GER00864.1"/>
    <property type="molecule type" value="Genomic_DNA"/>
</dbReference>
<proteinExistence type="predicted"/>
<dbReference type="PANTHER" id="PTHR11986:SF113">
    <property type="entry name" value="SUCCINYLORNITHINE TRANSAMINASE"/>
    <property type="match status" value="1"/>
</dbReference>
<organism evidence="4 5">
    <name type="scientific">Iodidimonas gelatinilytica</name>
    <dbReference type="NCBI Taxonomy" id="1236966"/>
    <lineage>
        <taxon>Bacteria</taxon>
        <taxon>Pseudomonadati</taxon>
        <taxon>Pseudomonadota</taxon>
        <taxon>Alphaproteobacteria</taxon>
        <taxon>Iodidimonadales</taxon>
        <taxon>Iodidimonadaceae</taxon>
        <taxon>Iodidimonas</taxon>
    </lineage>
</organism>
<keyword evidence="2" id="KW-0032">Aminotransferase</keyword>
<dbReference type="InterPro" id="IPR049704">
    <property type="entry name" value="Aminotrans_3_PPA_site"/>
</dbReference>
<dbReference type="PANTHER" id="PTHR11986">
    <property type="entry name" value="AMINOTRANSFERASE CLASS III"/>
    <property type="match status" value="1"/>
</dbReference>
<dbReference type="InterPro" id="IPR050103">
    <property type="entry name" value="Class-III_PLP-dep_AT"/>
</dbReference>
<name>A0A5A7MZN3_9PROT</name>
<dbReference type="GO" id="GO:0030170">
    <property type="term" value="F:pyridoxal phosphate binding"/>
    <property type="evidence" value="ECO:0007669"/>
    <property type="project" value="InterPro"/>
</dbReference>
<reference evidence="4 5" key="1">
    <citation type="submission" date="2019-09" db="EMBL/GenBank/DDBJ databases">
        <title>NBRP : Genome information of microbial organism related human and environment.</title>
        <authorList>
            <person name="Hattori M."/>
            <person name="Oshima K."/>
            <person name="Inaba H."/>
            <person name="Suda W."/>
            <person name="Sakamoto M."/>
            <person name="Iino T."/>
            <person name="Kitahara M."/>
            <person name="Oshida Y."/>
            <person name="Iida T."/>
            <person name="Kudo T."/>
            <person name="Itoh T."/>
            <person name="Ohkuma M."/>
        </authorList>
    </citation>
    <scope>NUCLEOTIDE SEQUENCE [LARGE SCALE GENOMIC DNA]</scope>
    <source>
        <strain evidence="4 5">Mie-1</strain>
    </source>
</reference>
<evidence type="ECO:0000313" key="4">
    <source>
        <dbReference type="EMBL" id="GER00864.1"/>
    </source>
</evidence>
<dbReference type="GO" id="GO:0008483">
    <property type="term" value="F:transaminase activity"/>
    <property type="evidence" value="ECO:0007669"/>
    <property type="project" value="UniProtKB-KW"/>
</dbReference>
<keyword evidence="2" id="KW-0808">Transferase</keyword>
<evidence type="ECO:0000256" key="3">
    <source>
        <dbReference type="ARBA" id="ARBA00022898"/>
    </source>
</evidence>
<dbReference type="Gene3D" id="3.90.1150.10">
    <property type="entry name" value="Aspartate Aminotransferase, domain 1"/>
    <property type="match status" value="1"/>
</dbReference>
<comment type="caution">
    <text evidence="4">The sequence shown here is derived from an EMBL/GenBank/DDBJ whole genome shotgun (WGS) entry which is preliminary data.</text>
</comment>
<keyword evidence="5" id="KW-1185">Reference proteome</keyword>
<sequence>MQGVRALCDENGLLMICDEIQCGMGRTGKMFAFEWSGITPDIVAAAKGIGGGFPFGACLATAEAASGMTPGSHGTTYGGNPLAMAVGNAVLDELLKPGFLDHVIDIAAYLKAALDDFASRHHNVVEAVRGRGLMLGVKLRGLDPRETVAAALANGLLVAPAGDNVIRLLPPLIIERPQVDEAMVLLEKTLASLTQDVENDAG</sequence>
<dbReference type="PROSITE" id="PS00600">
    <property type="entry name" value="AA_TRANSFER_CLASS_3"/>
    <property type="match status" value="1"/>
</dbReference>
<dbReference type="Proteomes" id="UP000325187">
    <property type="component" value="Unassembled WGS sequence"/>
</dbReference>
<keyword evidence="3" id="KW-0663">Pyridoxal phosphate</keyword>
<dbReference type="GO" id="GO:0042802">
    <property type="term" value="F:identical protein binding"/>
    <property type="evidence" value="ECO:0007669"/>
    <property type="project" value="TreeGrafter"/>
</dbReference>
<dbReference type="InterPro" id="IPR015421">
    <property type="entry name" value="PyrdxlP-dep_Trfase_major"/>
</dbReference>
<dbReference type="InterPro" id="IPR005814">
    <property type="entry name" value="Aminotrans_3"/>
</dbReference>
<comment type="cofactor">
    <cofactor evidence="1">
        <name>pyridoxal 5'-phosphate</name>
        <dbReference type="ChEBI" id="CHEBI:597326"/>
    </cofactor>
</comment>
<dbReference type="InterPro" id="IPR015422">
    <property type="entry name" value="PyrdxlP-dep_Trfase_small"/>
</dbReference>
<evidence type="ECO:0008006" key="6">
    <source>
        <dbReference type="Google" id="ProtNLM"/>
    </source>
</evidence>
<dbReference type="Gene3D" id="3.40.640.10">
    <property type="entry name" value="Type I PLP-dependent aspartate aminotransferase-like (Major domain)"/>
    <property type="match status" value="1"/>
</dbReference>
<evidence type="ECO:0000256" key="2">
    <source>
        <dbReference type="ARBA" id="ARBA00022576"/>
    </source>
</evidence>
<dbReference type="Pfam" id="PF00202">
    <property type="entry name" value="Aminotran_3"/>
    <property type="match status" value="1"/>
</dbReference>
<dbReference type="SUPFAM" id="SSF53383">
    <property type="entry name" value="PLP-dependent transferases"/>
    <property type="match status" value="1"/>
</dbReference>
<dbReference type="InterPro" id="IPR015424">
    <property type="entry name" value="PyrdxlP-dep_Trfase"/>
</dbReference>
<evidence type="ECO:0000256" key="1">
    <source>
        <dbReference type="ARBA" id="ARBA00001933"/>
    </source>
</evidence>
<dbReference type="AlphaFoldDB" id="A0A5A7MZN3"/>
<gene>
    <name evidence="4" type="ORF">JCM17845_14870</name>
</gene>
<evidence type="ECO:0000313" key="5">
    <source>
        <dbReference type="Proteomes" id="UP000325187"/>
    </source>
</evidence>
<protein>
    <recommendedName>
        <fullName evidence="6">Acetylornithine aminotransferase</fullName>
    </recommendedName>
</protein>